<evidence type="ECO:0008006" key="5">
    <source>
        <dbReference type="Google" id="ProtNLM"/>
    </source>
</evidence>
<dbReference type="OrthoDB" id="2388369at2"/>
<evidence type="ECO:0000313" key="2">
    <source>
        <dbReference type="EMBL" id="OTP18856.1"/>
    </source>
</evidence>
<protein>
    <recommendedName>
        <fullName evidence="5">ABC-2 type transporter domain-containing protein</fullName>
    </recommendedName>
</protein>
<reference evidence="3" key="2">
    <citation type="submission" date="2017-05" db="EMBL/GenBank/DDBJ databases">
        <authorList>
            <consortium name="The Broad Institute Genomics Platform"/>
            <consortium name="The Broad Institute Genomic Center for Infectious Diseases"/>
            <person name="Earl A."/>
            <person name="Manson A."/>
            <person name="Schwartman J."/>
            <person name="Gilmore M."/>
            <person name="Abouelleil A."/>
            <person name="Cao P."/>
            <person name="Chapman S."/>
            <person name="Cusick C."/>
            <person name="Shea T."/>
            <person name="Young S."/>
            <person name="Neafsey D."/>
            <person name="Nusbaum C."/>
            <person name="Birren B."/>
        </authorList>
    </citation>
    <scope>NUCLEOTIDE SEQUENCE</scope>
    <source>
        <strain evidence="3">9E7_DIV0242</strain>
    </source>
</reference>
<sequence>MYRLISANLSRLRLTSSFWMTIAFMVLLESFLGILILGQESIRMDILLFMSLQIIGIVTSVFLSLFLGTEYNDGTIRNKIVVGHKRSHIYLASLVTAITAITIVYFAWFVTGGLFILFTQASIDSPIGQIVLAGLVGWLACVLYSAIFTLIGLLSSSKAKTSIFSILTAFLLLFGGLLCYSLSQPGFLSELEMAIFQFLLDVNPFGQTFQMMAVGTEVLLKLSVYSLLLSIILTGSGMVIFNKKDLK</sequence>
<feature type="transmembrane region" description="Helical" evidence="1">
    <location>
        <begin position="130"/>
        <end position="151"/>
    </location>
</feature>
<organism evidence="2">
    <name type="scientific">Candidatus Enterococcus clewellii</name>
    <dbReference type="NCBI Taxonomy" id="1834193"/>
    <lineage>
        <taxon>Bacteria</taxon>
        <taxon>Bacillati</taxon>
        <taxon>Bacillota</taxon>
        <taxon>Bacilli</taxon>
        <taxon>Lactobacillales</taxon>
        <taxon>Enterococcaceae</taxon>
        <taxon>Enterococcus</taxon>
    </lineage>
</organism>
<keyword evidence="4" id="KW-1185">Reference proteome</keyword>
<accession>A0A242KD19</accession>
<feature type="transmembrane region" description="Helical" evidence="1">
    <location>
        <begin position="46"/>
        <end position="68"/>
    </location>
</feature>
<feature type="transmembrane region" description="Helical" evidence="1">
    <location>
        <begin position="163"/>
        <end position="183"/>
    </location>
</feature>
<dbReference type="AlphaFoldDB" id="A0A242KD19"/>
<reference evidence="3" key="3">
    <citation type="submission" date="2024-03" db="EMBL/GenBank/DDBJ databases">
        <title>The Genome Sequence of Enterococcus sp. DIV0242b.</title>
        <authorList>
            <consortium name="The Broad Institute Genomics Platform"/>
            <consortium name="The Broad Institute Microbial Omics Core"/>
            <consortium name="The Broad Institute Genomic Center for Infectious Diseases"/>
            <person name="Earl A."/>
            <person name="Manson A."/>
            <person name="Gilmore M."/>
            <person name="Schwartman J."/>
            <person name="Shea T."/>
            <person name="Abouelleil A."/>
            <person name="Cao P."/>
            <person name="Chapman S."/>
            <person name="Cusick C."/>
            <person name="Young S."/>
            <person name="Neafsey D."/>
            <person name="Nusbaum C."/>
            <person name="Birren B."/>
        </authorList>
    </citation>
    <scope>NUCLEOTIDE SEQUENCE</scope>
    <source>
        <strain evidence="3">9E7_DIV0242</strain>
    </source>
</reference>
<proteinExistence type="predicted"/>
<dbReference type="EMBL" id="NGMM01000001">
    <property type="protein sequence ID" value="OTP18856.1"/>
    <property type="molecule type" value="Genomic_DNA"/>
</dbReference>
<evidence type="ECO:0000256" key="1">
    <source>
        <dbReference type="SAM" id="Phobius"/>
    </source>
</evidence>
<evidence type="ECO:0000313" key="4">
    <source>
        <dbReference type="Proteomes" id="UP000195141"/>
    </source>
</evidence>
<keyword evidence="1" id="KW-0812">Transmembrane</keyword>
<dbReference type="Proteomes" id="UP000195141">
    <property type="component" value="Chromosome"/>
</dbReference>
<dbReference type="RefSeq" id="WP_086347792.1">
    <property type="nucleotide sequence ID" value="NZ_CP147247.1"/>
</dbReference>
<gene>
    <name evidence="3" type="ORF">A5888_000638</name>
    <name evidence="2" type="ORF">A5888_000670</name>
</gene>
<keyword evidence="1" id="KW-1133">Transmembrane helix</keyword>
<name>A0A242KD19_9ENTE</name>
<keyword evidence="1" id="KW-0472">Membrane</keyword>
<feature type="transmembrane region" description="Helical" evidence="1">
    <location>
        <begin position="222"/>
        <end position="241"/>
    </location>
</feature>
<evidence type="ECO:0000313" key="3">
    <source>
        <dbReference type="EMBL" id="WYJ88919.1"/>
    </source>
</evidence>
<feature type="transmembrane region" description="Helical" evidence="1">
    <location>
        <begin position="12"/>
        <end position="34"/>
    </location>
</feature>
<reference evidence="2" key="1">
    <citation type="submission" date="2017-05" db="EMBL/GenBank/DDBJ databases">
        <title>The Genome Sequence of Enterococcus sp. 9E7_DIV0242.</title>
        <authorList>
            <consortium name="The Broad Institute Genomics Platform"/>
            <consortium name="The Broad Institute Genomic Center for Infectious Diseases"/>
            <person name="Earl A."/>
            <person name="Manson A."/>
            <person name="Schwartman J."/>
            <person name="Gilmore M."/>
            <person name="Abouelleil A."/>
            <person name="Cao P."/>
            <person name="Chapman S."/>
            <person name="Cusick C."/>
            <person name="Shea T."/>
            <person name="Young S."/>
            <person name="Neafsey D."/>
            <person name="Nusbaum C."/>
            <person name="Birren B."/>
        </authorList>
    </citation>
    <scope>NUCLEOTIDE SEQUENCE [LARGE SCALE GENOMIC DNA]</scope>
    <source>
        <strain evidence="2">9E7_DIV0242</strain>
    </source>
</reference>
<feature type="transmembrane region" description="Helical" evidence="1">
    <location>
        <begin position="89"/>
        <end position="118"/>
    </location>
</feature>
<dbReference type="EMBL" id="CP147247">
    <property type="protein sequence ID" value="WYJ88919.1"/>
    <property type="molecule type" value="Genomic_DNA"/>
</dbReference>